<gene>
    <name evidence="2" type="ORF">E5288_WYG012359</name>
</gene>
<accession>A0A6B0RSR4</accession>
<organism evidence="2 3">
    <name type="scientific">Bos mutus</name>
    <name type="common">wild yak</name>
    <dbReference type="NCBI Taxonomy" id="72004"/>
    <lineage>
        <taxon>Eukaryota</taxon>
        <taxon>Metazoa</taxon>
        <taxon>Chordata</taxon>
        <taxon>Craniata</taxon>
        <taxon>Vertebrata</taxon>
        <taxon>Euteleostomi</taxon>
        <taxon>Mammalia</taxon>
        <taxon>Eutheria</taxon>
        <taxon>Laurasiatheria</taxon>
        <taxon>Artiodactyla</taxon>
        <taxon>Ruminantia</taxon>
        <taxon>Pecora</taxon>
        <taxon>Bovidae</taxon>
        <taxon>Bovinae</taxon>
        <taxon>Bos</taxon>
    </lineage>
</organism>
<keyword evidence="3" id="KW-1185">Reference proteome</keyword>
<protein>
    <submittedName>
        <fullName evidence="2">Uncharacterized protein</fullName>
    </submittedName>
</protein>
<evidence type="ECO:0000313" key="3">
    <source>
        <dbReference type="Proteomes" id="UP000322234"/>
    </source>
</evidence>
<dbReference type="Proteomes" id="UP000322234">
    <property type="component" value="Unassembled WGS sequence"/>
</dbReference>
<name>A0A6B0RSR4_9CETA</name>
<dbReference type="AlphaFoldDB" id="A0A6B0RSR4"/>
<sequence>MPKTRQTCRPQGAEFRGSAMVYLPGQRCLDIPGFKPQEEPFMISTLESDMLPTRRNSLSGTSQGSGAAASSQSCETETAEEKTGPQPQQNWKVCLIKENVSLPLRPCGNDTVDVPFQKPCSFFSDFLYGTLQSSSFCLYATDQSLDTWSLSLLQLTHIHGDAPVVTNNAAVPRITICFIASQLLDINPEMYIQGKRRLDHPPAPHPAAEDLNIRPHLLLEAQAHPGEPAETPLPSQDEVCVSRHPQLRVLFLFIVTVPETLRPWIRNAKYYPIVLLLPKEEEALRGKPTVVLSASAMLFAP</sequence>
<reference evidence="2" key="1">
    <citation type="submission" date="2019-10" db="EMBL/GenBank/DDBJ databases">
        <title>The sequence and de novo assembly of the wild yak genome.</title>
        <authorList>
            <person name="Liu Y."/>
        </authorList>
    </citation>
    <scope>NUCLEOTIDE SEQUENCE [LARGE SCALE GENOMIC DNA]</scope>
    <source>
        <strain evidence="2">WY2019</strain>
    </source>
</reference>
<feature type="compositionally biased region" description="Low complexity" evidence="1">
    <location>
        <begin position="57"/>
        <end position="73"/>
    </location>
</feature>
<dbReference type="EMBL" id="VBQZ03000079">
    <property type="protein sequence ID" value="MXQ92101.1"/>
    <property type="molecule type" value="Genomic_DNA"/>
</dbReference>
<evidence type="ECO:0000313" key="2">
    <source>
        <dbReference type="EMBL" id="MXQ92101.1"/>
    </source>
</evidence>
<evidence type="ECO:0000256" key="1">
    <source>
        <dbReference type="SAM" id="MobiDB-lite"/>
    </source>
</evidence>
<comment type="caution">
    <text evidence="2">The sequence shown here is derived from an EMBL/GenBank/DDBJ whole genome shotgun (WGS) entry which is preliminary data.</text>
</comment>
<feature type="region of interest" description="Disordered" evidence="1">
    <location>
        <begin position="52"/>
        <end position="87"/>
    </location>
</feature>
<proteinExistence type="predicted"/>